<keyword evidence="2 4" id="KW-0238">DNA-binding</keyword>
<dbReference type="GO" id="GO:0003700">
    <property type="term" value="F:DNA-binding transcription factor activity"/>
    <property type="evidence" value="ECO:0007669"/>
    <property type="project" value="TreeGrafter"/>
</dbReference>
<accession>A0A1V2I9Z3</accession>
<dbReference type="GO" id="GO:0045892">
    <property type="term" value="P:negative regulation of DNA-templated transcription"/>
    <property type="evidence" value="ECO:0007669"/>
    <property type="project" value="InterPro"/>
</dbReference>
<keyword evidence="1" id="KW-0805">Transcription regulation</keyword>
<evidence type="ECO:0000259" key="5">
    <source>
        <dbReference type="PROSITE" id="PS50977"/>
    </source>
</evidence>
<sequence>MIWLRPERSGRGPEPAHSRAEIAAAAIGLADASGLEAVSMRRVAAVLGAGTMSLYNYVPKKEHLFDLMLDTAAGEIVLPDEPSGDPRADLTRLARETLAVMRRHPWLAGLTAIRPSMGPNALRCTEFFLGALAGSPSDGATKMEMFALLSGFIAQFAEWERTAAGSAVEQWQTDLVAYLGTVIATGRYPHLAAALTSGAGRPPIDADTIFTRSLARLLSVILDPPLD</sequence>
<reference evidence="7" key="1">
    <citation type="submission" date="2016-10" db="EMBL/GenBank/DDBJ databases">
        <title>Frankia sp. NRRL B-16386 Genome sequencing.</title>
        <authorList>
            <person name="Ghodhbane-Gtari F."/>
            <person name="Swanson E."/>
            <person name="Gueddou A."/>
            <person name="Hezbri K."/>
            <person name="Ktari K."/>
            <person name="Nouioui I."/>
            <person name="Morris K."/>
            <person name="Simpson S."/>
            <person name="Abebe-Akele F."/>
            <person name="Thomas K."/>
            <person name="Gtari M."/>
            <person name="Tisa L.S."/>
        </authorList>
    </citation>
    <scope>NUCLEOTIDE SEQUENCE [LARGE SCALE GENOMIC DNA]</scope>
    <source>
        <strain evidence="7">NRRL B-16386</strain>
    </source>
</reference>
<dbReference type="SUPFAM" id="SSF46689">
    <property type="entry name" value="Homeodomain-like"/>
    <property type="match status" value="1"/>
</dbReference>
<organism evidence="6 7">
    <name type="scientific">Pseudofrankia asymbiotica</name>
    <dbReference type="NCBI Taxonomy" id="1834516"/>
    <lineage>
        <taxon>Bacteria</taxon>
        <taxon>Bacillati</taxon>
        <taxon>Actinomycetota</taxon>
        <taxon>Actinomycetes</taxon>
        <taxon>Frankiales</taxon>
        <taxon>Frankiaceae</taxon>
        <taxon>Pseudofrankia</taxon>
    </lineage>
</organism>
<dbReference type="InterPro" id="IPR004111">
    <property type="entry name" value="Repressor_TetR_C"/>
</dbReference>
<dbReference type="InterPro" id="IPR036271">
    <property type="entry name" value="Tet_transcr_reg_TetR-rel_C_sf"/>
</dbReference>
<name>A0A1V2I9Z3_9ACTN</name>
<evidence type="ECO:0000256" key="2">
    <source>
        <dbReference type="ARBA" id="ARBA00023125"/>
    </source>
</evidence>
<evidence type="ECO:0000256" key="1">
    <source>
        <dbReference type="ARBA" id="ARBA00023015"/>
    </source>
</evidence>
<evidence type="ECO:0000256" key="3">
    <source>
        <dbReference type="ARBA" id="ARBA00023163"/>
    </source>
</evidence>
<keyword evidence="7" id="KW-1185">Reference proteome</keyword>
<dbReference type="Gene3D" id="1.10.10.60">
    <property type="entry name" value="Homeodomain-like"/>
    <property type="match status" value="1"/>
</dbReference>
<proteinExistence type="predicted"/>
<dbReference type="EMBL" id="MOMC01000032">
    <property type="protein sequence ID" value="ONH29556.1"/>
    <property type="molecule type" value="Genomic_DNA"/>
</dbReference>
<dbReference type="InterPro" id="IPR050109">
    <property type="entry name" value="HTH-type_TetR-like_transc_reg"/>
</dbReference>
<dbReference type="STRING" id="1834516.BL253_16710"/>
<keyword evidence="3" id="KW-0804">Transcription</keyword>
<comment type="caution">
    <text evidence="6">The sequence shown here is derived from an EMBL/GenBank/DDBJ whole genome shotgun (WGS) entry which is preliminary data.</text>
</comment>
<dbReference type="InterPro" id="IPR009057">
    <property type="entry name" value="Homeodomain-like_sf"/>
</dbReference>
<dbReference type="PANTHER" id="PTHR30055:SF151">
    <property type="entry name" value="TRANSCRIPTIONAL REGULATORY PROTEIN"/>
    <property type="match status" value="1"/>
</dbReference>
<dbReference type="Pfam" id="PF02909">
    <property type="entry name" value="TetR_C_1"/>
    <property type="match status" value="1"/>
</dbReference>
<feature type="DNA-binding region" description="H-T-H motif" evidence="4">
    <location>
        <begin position="39"/>
        <end position="58"/>
    </location>
</feature>
<protein>
    <submittedName>
        <fullName evidence="6">TetR family transcriptional regulator</fullName>
    </submittedName>
</protein>
<dbReference type="AlphaFoldDB" id="A0A1V2I9Z3"/>
<dbReference type="PROSITE" id="PS50977">
    <property type="entry name" value="HTH_TETR_2"/>
    <property type="match status" value="1"/>
</dbReference>
<dbReference type="Proteomes" id="UP000188929">
    <property type="component" value="Unassembled WGS sequence"/>
</dbReference>
<gene>
    <name evidence="6" type="ORF">BL253_16710</name>
</gene>
<evidence type="ECO:0000313" key="6">
    <source>
        <dbReference type="EMBL" id="ONH29556.1"/>
    </source>
</evidence>
<dbReference type="InterPro" id="IPR001647">
    <property type="entry name" value="HTH_TetR"/>
</dbReference>
<dbReference type="GO" id="GO:0000976">
    <property type="term" value="F:transcription cis-regulatory region binding"/>
    <property type="evidence" value="ECO:0007669"/>
    <property type="project" value="TreeGrafter"/>
</dbReference>
<dbReference type="SUPFAM" id="SSF48498">
    <property type="entry name" value="Tetracyclin repressor-like, C-terminal domain"/>
    <property type="match status" value="1"/>
</dbReference>
<dbReference type="OrthoDB" id="2570341at2"/>
<feature type="domain" description="HTH tetR-type" evidence="5">
    <location>
        <begin position="16"/>
        <end position="76"/>
    </location>
</feature>
<evidence type="ECO:0000313" key="7">
    <source>
        <dbReference type="Proteomes" id="UP000188929"/>
    </source>
</evidence>
<dbReference type="PANTHER" id="PTHR30055">
    <property type="entry name" value="HTH-TYPE TRANSCRIPTIONAL REGULATOR RUTR"/>
    <property type="match status" value="1"/>
</dbReference>
<dbReference type="Gene3D" id="1.10.357.10">
    <property type="entry name" value="Tetracycline Repressor, domain 2"/>
    <property type="match status" value="1"/>
</dbReference>
<evidence type="ECO:0000256" key="4">
    <source>
        <dbReference type="PROSITE-ProRule" id="PRU00335"/>
    </source>
</evidence>